<keyword evidence="1" id="KW-0812">Transmembrane</keyword>
<keyword evidence="1" id="KW-1133">Transmembrane helix</keyword>
<evidence type="ECO:0000256" key="1">
    <source>
        <dbReference type="SAM" id="Phobius"/>
    </source>
</evidence>
<sequence>MSDVAGKGTFKPDEKHHQRGDFPVLNLGVTFGPGSQTPANLNAGSHDCAAAELLQNPHVICMATFASGERGLIVLLSKSVTTCILTASFALWFPRTYRWCKSCLDRLWERSAHLCRNFKKSIFMAPGSLILIPSAIIHSNLPVREGEFCASSTRFCAGNLFQYIDNGFWTEKQFAKEDPFGFQQMCTESN</sequence>
<evidence type="ECO:0000313" key="3">
    <source>
        <dbReference type="Proteomes" id="UP000001194"/>
    </source>
</evidence>
<protein>
    <submittedName>
        <fullName evidence="2">Predicted protein</fullName>
    </submittedName>
</protein>
<dbReference type="KEGG" id="lbc:LACBIDRAFT_321006"/>
<accession>B0CNG8</accession>
<reference evidence="2 3" key="1">
    <citation type="journal article" date="2008" name="Nature">
        <title>The genome of Laccaria bicolor provides insights into mycorrhizal symbiosis.</title>
        <authorList>
            <person name="Martin F."/>
            <person name="Aerts A."/>
            <person name="Ahren D."/>
            <person name="Brun A."/>
            <person name="Danchin E.G.J."/>
            <person name="Duchaussoy F."/>
            <person name="Gibon J."/>
            <person name="Kohler A."/>
            <person name="Lindquist E."/>
            <person name="Pereda V."/>
            <person name="Salamov A."/>
            <person name="Shapiro H.J."/>
            <person name="Wuyts J."/>
            <person name="Blaudez D."/>
            <person name="Buee M."/>
            <person name="Brokstein P."/>
            <person name="Canbaeck B."/>
            <person name="Cohen D."/>
            <person name="Courty P.E."/>
            <person name="Coutinho P.M."/>
            <person name="Delaruelle C."/>
            <person name="Detter J.C."/>
            <person name="Deveau A."/>
            <person name="DiFazio S."/>
            <person name="Duplessis S."/>
            <person name="Fraissinet-Tachet L."/>
            <person name="Lucic E."/>
            <person name="Frey-Klett P."/>
            <person name="Fourrey C."/>
            <person name="Feussner I."/>
            <person name="Gay G."/>
            <person name="Grimwood J."/>
            <person name="Hoegger P.J."/>
            <person name="Jain P."/>
            <person name="Kilaru S."/>
            <person name="Labbe J."/>
            <person name="Lin Y.C."/>
            <person name="Legue V."/>
            <person name="Le Tacon F."/>
            <person name="Marmeisse R."/>
            <person name="Melayah D."/>
            <person name="Montanini B."/>
            <person name="Muratet M."/>
            <person name="Nehls U."/>
            <person name="Niculita-Hirzel H."/>
            <person name="Oudot-Le Secq M.P."/>
            <person name="Peter M."/>
            <person name="Quesneville H."/>
            <person name="Rajashekar B."/>
            <person name="Reich M."/>
            <person name="Rouhier N."/>
            <person name="Schmutz J."/>
            <person name="Yin T."/>
            <person name="Chalot M."/>
            <person name="Henrissat B."/>
            <person name="Kuees U."/>
            <person name="Lucas S."/>
            <person name="Van de Peer Y."/>
            <person name="Podila G.K."/>
            <person name="Polle A."/>
            <person name="Pukkila P.J."/>
            <person name="Richardson P.M."/>
            <person name="Rouze P."/>
            <person name="Sanders I.R."/>
            <person name="Stajich J.E."/>
            <person name="Tunlid A."/>
            <person name="Tuskan G."/>
            <person name="Grigoriev I.V."/>
        </authorList>
    </citation>
    <scope>NUCLEOTIDE SEQUENCE [LARGE SCALE GENOMIC DNA]</scope>
    <source>
        <strain evidence="3">S238N-H82 / ATCC MYA-4686</strain>
    </source>
</reference>
<keyword evidence="1" id="KW-0472">Membrane</keyword>
<dbReference type="InParanoid" id="B0CNG8"/>
<dbReference type="Proteomes" id="UP000001194">
    <property type="component" value="Unassembled WGS sequence"/>
</dbReference>
<dbReference type="EMBL" id="DS547091">
    <property type="protein sequence ID" value="EDR15305.1"/>
    <property type="molecule type" value="Genomic_DNA"/>
</dbReference>
<keyword evidence="3" id="KW-1185">Reference proteome</keyword>
<name>B0CNG8_LACBS</name>
<dbReference type="AlphaFoldDB" id="B0CNG8"/>
<gene>
    <name evidence="2" type="ORF">LACBIDRAFT_321006</name>
</gene>
<dbReference type="OrthoDB" id="3253621at2759"/>
<feature type="transmembrane region" description="Helical" evidence="1">
    <location>
        <begin position="72"/>
        <end position="93"/>
    </location>
</feature>
<proteinExistence type="predicted"/>
<dbReference type="RefSeq" id="XP_001873513.1">
    <property type="nucleotide sequence ID" value="XM_001873478.1"/>
</dbReference>
<dbReference type="GeneID" id="6069083"/>
<dbReference type="HOGENOM" id="CLU_1428234_0_0_1"/>
<evidence type="ECO:0000313" key="2">
    <source>
        <dbReference type="EMBL" id="EDR15305.1"/>
    </source>
</evidence>
<organism evidence="3">
    <name type="scientific">Laccaria bicolor (strain S238N-H82 / ATCC MYA-4686)</name>
    <name type="common">Bicoloured deceiver</name>
    <name type="synonym">Laccaria laccata var. bicolor</name>
    <dbReference type="NCBI Taxonomy" id="486041"/>
    <lineage>
        <taxon>Eukaryota</taxon>
        <taxon>Fungi</taxon>
        <taxon>Dikarya</taxon>
        <taxon>Basidiomycota</taxon>
        <taxon>Agaricomycotina</taxon>
        <taxon>Agaricomycetes</taxon>
        <taxon>Agaricomycetidae</taxon>
        <taxon>Agaricales</taxon>
        <taxon>Agaricineae</taxon>
        <taxon>Hydnangiaceae</taxon>
        <taxon>Laccaria</taxon>
    </lineage>
</organism>